<protein>
    <submittedName>
        <fullName evidence="1">Uncharacterized protein</fullName>
    </submittedName>
</protein>
<dbReference type="EMBL" id="BMAO01006620">
    <property type="protein sequence ID" value="GFR10051.1"/>
    <property type="molecule type" value="Genomic_DNA"/>
</dbReference>
<reference evidence="1" key="1">
    <citation type="submission" date="2020-07" db="EMBL/GenBank/DDBJ databases">
        <title>Multicomponent nature underlies the extraordinary mechanical properties of spider dragline silk.</title>
        <authorList>
            <person name="Kono N."/>
            <person name="Nakamura H."/>
            <person name="Mori M."/>
            <person name="Yoshida Y."/>
            <person name="Ohtoshi R."/>
            <person name="Malay A.D."/>
            <person name="Moran D.A.P."/>
            <person name="Tomita M."/>
            <person name="Numata K."/>
            <person name="Arakawa K."/>
        </authorList>
    </citation>
    <scope>NUCLEOTIDE SEQUENCE</scope>
</reference>
<dbReference type="AlphaFoldDB" id="A0A8X6GRT2"/>
<proteinExistence type="predicted"/>
<dbReference type="Proteomes" id="UP000887116">
    <property type="component" value="Unassembled WGS sequence"/>
</dbReference>
<comment type="caution">
    <text evidence="1">The sequence shown here is derived from an EMBL/GenBank/DDBJ whole genome shotgun (WGS) entry which is preliminary data.</text>
</comment>
<organism evidence="1 2">
    <name type="scientific">Trichonephila clavata</name>
    <name type="common">Joro spider</name>
    <name type="synonym">Nephila clavata</name>
    <dbReference type="NCBI Taxonomy" id="2740835"/>
    <lineage>
        <taxon>Eukaryota</taxon>
        <taxon>Metazoa</taxon>
        <taxon>Ecdysozoa</taxon>
        <taxon>Arthropoda</taxon>
        <taxon>Chelicerata</taxon>
        <taxon>Arachnida</taxon>
        <taxon>Araneae</taxon>
        <taxon>Araneomorphae</taxon>
        <taxon>Entelegynae</taxon>
        <taxon>Araneoidea</taxon>
        <taxon>Nephilidae</taxon>
        <taxon>Trichonephila</taxon>
    </lineage>
</organism>
<gene>
    <name evidence="1" type="primary">NCL1_45620</name>
    <name evidence="1" type="ORF">TNCT_267871</name>
</gene>
<evidence type="ECO:0000313" key="1">
    <source>
        <dbReference type="EMBL" id="GFR10051.1"/>
    </source>
</evidence>
<keyword evidence="2" id="KW-1185">Reference proteome</keyword>
<dbReference type="OrthoDB" id="6458220at2759"/>
<name>A0A8X6GRT2_TRICU</name>
<accession>A0A8X6GRT2</accession>
<sequence>MLAGMSSHLSLLESSNSKKMKVFVLLLLVGVASASFLEYERKKSARGVSDDWEKVKKNLLDNQTYLKKKYVDFEEWVKTVIANGKDNAAQEFEKVKSFYHEVIKDKTFGREAGEFLENYNGELKKVFENIRGKILEIARSKQ</sequence>
<evidence type="ECO:0000313" key="2">
    <source>
        <dbReference type="Proteomes" id="UP000887116"/>
    </source>
</evidence>